<organism evidence="10 11">
    <name type="scientific">Candidatus Arcanibacter lacustris</name>
    <dbReference type="NCBI Taxonomy" id="1607817"/>
    <lineage>
        <taxon>Bacteria</taxon>
        <taxon>Pseudomonadati</taxon>
        <taxon>Pseudomonadota</taxon>
        <taxon>Alphaproteobacteria</taxon>
        <taxon>Rickettsiales</taxon>
        <taxon>Candidatus Arcanibacter</taxon>
    </lineage>
</organism>
<evidence type="ECO:0000256" key="4">
    <source>
        <dbReference type="ARBA" id="ARBA00022777"/>
    </source>
</evidence>
<name>A0A0F5MQA1_9RICK</name>
<evidence type="ECO:0000256" key="5">
    <source>
        <dbReference type="ARBA" id="ARBA00022840"/>
    </source>
</evidence>
<feature type="domain" description="Cytidylate kinase" evidence="9">
    <location>
        <begin position="7"/>
        <end position="209"/>
    </location>
</feature>
<dbReference type="NCBIfam" id="TIGR00017">
    <property type="entry name" value="cmk"/>
    <property type="match status" value="1"/>
</dbReference>
<dbReference type="GO" id="GO:0036431">
    <property type="term" value="F:dCMP kinase activity"/>
    <property type="evidence" value="ECO:0007669"/>
    <property type="project" value="InterPro"/>
</dbReference>
<dbReference type="EMBL" id="JYHA01000026">
    <property type="protein sequence ID" value="KKB96754.1"/>
    <property type="molecule type" value="Genomic_DNA"/>
</dbReference>
<dbReference type="Proteomes" id="UP000033358">
    <property type="component" value="Unassembled WGS sequence"/>
</dbReference>
<proteinExistence type="inferred from homology"/>
<dbReference type="CDD" id="cd02020">
    <property type="entry name" value="CMPK"/>
    <property type="match status" value="1"/>
</dbReference>
<accession>A0A0F5MQA1</accession>
<dbReference type="GO" id="GO:0005737">
    <property type="term" value="C:cytoplasm"/>
    <property type="evidence" value="ECO:0007669"/>
    <property type="project" value="UniProtKB-SubCell"/>
</dbReference>
<evidence type="ECO:0000256" key="1">
    <source>
        <dbReference type="ARBA" id="ARBA00009427"/>
    </source>
</evidence>
<evidence type="ECO:0000256" key="6">
    <source>
        <dbReference type="ARBA" id="ARBA00047615"/>
    </source>
</evidence>
<dbReference type="GO" id="GO:0036430">
    <property type="term" value="F:CMP kinase activity"/>
    <property type="evidence" value="ECO:0007669"/>
    <property type="project" value="RHEA"/>
</dbReference>
<sequence>MTLPYIIAIDGLAASGKSTLTKNLANKLGFDYLLTGNLYRLVAQRLLINQVALDNIEEIIIQARRIDLNIKNFAELTSSEISETASIIATYPELREELNHIQRNFANKNSKGIIVEGRDIGTVIFPKANIKLFISANLQARSNRRYKELLNKGFKVIYNDVFEDLKARDERDSKRSVSPLMMAEDAIEVDTSDINSSQLLIKVLDVIKQKSAINRN</sequence>
<evidence type="ECO:0000256" key="3">
    <source>
        <dbReference type="ARBA" id="ARBA00022741"/>
    </source>
</evidence>
<dbReference type="HAMAP" id="MF_00238">
    <property type="entry name" value="Cytidyl_kinase_type1"/>
    <property type="match status" value="1"/>
</dbReference>
<evidence type="ECO:0000256" key="8">
    <source>
        <dbReference type="HAMAP-Rule" id="MF_00238"/>
    </source>
</evidence>
<evidence type="ECO:0000256" key="7">
    <source>
        <dbReference type="ARBA" id="ARBA00048478"/>
    </source>
</evidence>
<dbReference type="SUPFAM" id="SSF52540">
    <property type="entry name" value="P-loop containing nucleoside triphosphate hydrolases"/>
    <property type="match status" value="1"/>
</dbReference>
<keyword evidence="11" id="KW-1185">Reference proteome</keyword>
<evidence type="ECO:0000259" key="9">
    <source>
        <dbReference type="Pfam" id="PF02224"/>
    </source>
</evidence>
<dbReference type="AlphaFoldDB" id="A0A0F5MQA1"/>
<comment type="similarity">
    <text evidence="1 8">Belongs to the cytidylate kinase family. Type 1 subfamily.</text>
</comment>
<dbReference type="Gene3D" id="3.40.50.300">
    <property type="entry name" value="P-loop containing nucleotide triphosphate hydrolases"/>
    <property type="match status" value="1"/>
</dbReference>
<evidence type="ECO:0000313" key="10">
    <source>
        <dbReference type="EMBL" id="KKB96754.1"/>
    </source>
</evidence>
<feature type="binding site" evidence="8">
    <location>
        <begin position="11"/>
        <end position="19"/>
    </location>
    <ligand>
        <name>ATP</name>
        <dbReference type="ChEBI" id="CHEBI:30616"/>
    </ligand>
</feature>
<evidence type="ECO:0000313" key="11">
    <source>
        <dbReference type="Proteomes" id="UP000033358"/>
    </source>
</evidence>
<keyword evidence="4 8" id="KW-0418">Kinase</keyword>
<dbReference type="InterPro" id="IPR003136">
    <property type="entry name" value="Cytidylate_kin"/>
</dbReference>
<keyword evidence="2 8" id="KW-0808">Transferase</keyword>
<comment type="catalytic activity">
    <reaction evidence="6 8">
        <text>dCMP + ATP = dCDP + ADP</text>
        <dbReference type="Rhea" id="RHEA:25094"/>
        <dbReference type="ChEBI" id="CHEBI:30616"/>
        <dbReference type="ChEBI" id="CHEBI:57566"/>
        <dbReference type="ChEBI" id="CHEBI:58593"/>
        <dbReference type="ChEBI" id="CHEBI:456216"/>
        <dbReference type="EC" id="2.7.4.25"/>
    </reaction>
</comment>
<keyword evidence="3 8" id="KW-0547">Nucleotide-binding</keyword>
<comment type="caution">
    <text evidence="10">The sequence shown here is derived from an EMBL/GenBank/DDBJ whole genome shotgun (WGS) entry which is preliminary data.</text>
</comment>
<dbReference type="Pfam" id="PF02224">
    <property type="entry name" value="Cytidylate_kin"/>
    <property type="match status" value="1"/>
</dbReference>
<dbReference type="EC" id="2.7.4.25" evidence="8"/>
<comment type="catalytic activity">
    <reaction evidence="7 8">
        <text>CMP + ATP = CDP + ADP</text>
        <dbReference type="Rhea" id="RHEA:11600"/>
        <dbReference type="ChEBI" id="CHEBI:30616"/>
        <dbReference type="ChEBI" id="CHEBI:58069"/>
        <dbReference type="ChEBI" id="CHEBI:60377"/>
        <dbReference type="ChEBI" id="CHEBI:456216"/>
        <dbReference type="EC" id="2.7.4.25"/>
    </reaction>
</comment>
<reference evidence="10 11" key="1">
    <citation type="submission" date="2015-02" db="EMBL/GenBank/DDBJ databases">
        <title>Single cell genomics of a rare environmental alphaproteobacterium provides unique insights into Rickettsiaceae evolution.</title>
        <authorList>
            <person name="Martijn J."/>
            <person name="Schulz F."/>
            <person name="Zaremba-Niedzwiedzka K."/>
            <person name="Viklund J."/>
            <person name="Stepanauskas R."/>
            <person name="Andersson S.G.E."/>
            <person name="Horn M."/>
            <person name="Guy L."/>
            <person name="Ettema T.J.G."/>
        </authorList>
    </citation>
    <scope>NUCLEOTIDE SEQUENCE [LARGE SCALE GENOMIC DNA]</scope>
    <source>
        <strain evidence="10 11">SCGC AAA041-L04</strain>
    </source>
</reference>
<dbReference type="InterPro" id="IPR027417">
    <property type="entry name" value="P-loop_NTPase"/>
</dbReference>
<keyword evidence="5 8" id="KW-0067">ATP-binding</keyword>
<protein>
    <recommendedName>
        <fullName evidence="8">Cytidylate kinase</fullName>
        <shortName evidence="8">CK</shortName>
        <ecNumber evidence="8">2.7.4.25</ecNumber>
    </recommendedName>
    <alternativeName>
        <fullName evidence="8">Cytidine monophosphate kinase</fullName>
        <shortName evidence="8">CMP kinase</shortName>
    </alternativeName>
</protein>
<evidence type="ECO:0000256" key="2">
    <source>
        <dbReference type="ARBA" id="ARBA00022679"/>
    </source>
</evidence>
<dbReference type="GO" id="GO:0006220">
    <property type="term" value="P:pyrimidine nucleotide metabolic process"/>
    <property type="evidence" value="ECO:0007669"/>
    <property type="project" value="UniProtKB-UniRule"/>
</dbReference>
<dbReference type="InterPro" id="IPR011994">
    <property type="entry name" value="Cytidylate_kinase_dom"/>
</dbReference>
<dbReference type="GO" id="GO:0005524">
    <property type="term" value="F:ATP binding"/>
    <property type="evidence" value="ECO:0007669"/>
    <property type="project" value="UniProtKB-UniRule"/>
</dbReference>
<gene>
    <name evidence="8 10" type="primary">cmk</name>
    <name evidence="10" type="ORF">SZ25_00134</name>
</gene>
<keyword evidence="8" id="KW-0963">Cytoplasm</keyword>
<dbReference type="PATRIC" id="fig|1607817.3.peg.134"/>
<comment type="subcellular location">
    <subcellularLocation>
        <location evidence="8">Cytoplasm</location>
    </subcellularLocation>
</comment>